<protein>
    <submittedName>
        <fullName evidence="2">Uncharacterized protein</fullName>
    </submittedName>
</protein>
<proteinExistence type="predicted"/>
<sequence>MSVSIDDPQTYNKKSSIPQTSLNQKCLNHFKHSIKLSKEKYPDTPTAEIAIIMNPESSNQKKMQSNITETTSSPTDAFEALDDVTFFSPPGSLTYSEELDHLTTALPGFPLLSEDDLQIQVPTSFFSPITEEEGQSPSILSLSLPSQEESAQPPIISKTSKGTLIFITSLNNQFVYDSVTYVPNELKLEFKGKSKQQPKFIQSIQKNAEISTSGSDQNHQSQKLYKEKFLKFFSCLGHEWTGSDELQDKIKQQISKAMMSKDVQSLAEADQDPHTHYSPDKLPKDTKVGF</sequence>
<keyword evidence="3" id="KW-1185">Reference proteome</keyword>
<feature type="compositionally biased region" description="Basic and acidic residues" evidence="1">
    <location>
        <begin position="271"/>
        <end position="290"/>
    </location>
</feature>
<dbReference type="AlphaFoldDB" id="A0A9P7JMS2"/>
<evidence type="ECO:0000313" key="2">
    <source>
        <dbReference type="EMBL" id="KAG2090484.1"/>
    </source>
</evidence>
<feature type="region of interest" description="Disordered" evidence="1">
    <location>
        <begin position="261"/>
        <end position="290"/>
    </location>
</feature>
<reference evidence="2" key="1">
    <citation type="journal article" date="2020" name="New Phytol.">
        <title>Comparative genomics reveals dynamic genome evolution in host specialist ectomycorrhizal fungi.</title>
        <authorList>
            <person name="Lofgren L.A."/>
            <person name="Nguyen N.H."/>
            <person name="Vilgalys R."/>
            <person name="Ruytinx J."/>
            <person name="Liao H.L."/>
            <person name="Branco S."/>
            <person name="Kuo A."/>
            <person name="LaButti K."/>
            <person name="Lipzen A."/>
            <person name="Andreopoulos W."/>
            <person name="Pangilinan J."/>
            <person name="Riley R."/>
            <person name="Hundley H."/>
            <person name="Na H."/>
            <person name="Barry K."/>
            <person name="Grigoriev I.V."/>
            <person name="Stajich J.E."/>
            <person name="Kennedy P.G."/>
        </authorList>
    </citation>
    <scope>NUCLEOTIDE SEQUENCE</scope>
    <source>
        <strain evidence="2">FC423</strain>
    </source>
</reference>
<organism evidence="2 3">
    <name type="scientific">Suillus discolor</name>
    <dbReference type="NCBI Taxonomy" id="1912936"/>
    <lineage>
        <taxon>Eukaryota</taxon>
        <taxon>Fungi</taxon>
        <taxon>Dikarya</taxon>
        <taxon>Basidiomycota</taxon>
        <taxon>Agaricomycotina</taxon>
        <taxon>Agaricomycetes</taxon>
        <taxon>Agaricomycetidae</taxon>
        <taxon>Boletales</taxon>
        <taxon>Suillineae</taxon>
        <taxon>Suillaceae</taxon>
        <taxon>Suillus</taxon>
    </lineage>
</organism>
<dbReference type="GeneID" id="64696649"/>
<dbReference type="Proteomes" id="UP000823399">
    <property type="component" value="Unassembled WGS sequence"/>
</dbReference>
<dbReference type="OrthoDB" id="10637102at2759"/>
<evidence type="ECO:0000313" key="3">
    <source>
        <dbReference type="Proteomes" id="UP000823399"/>
    </source>
</evidence>
<comment type="caution">
    <text evidence="2">The sequence shown here is derived from an EMBL/GenBank/DDBJ whole genome shotgun (WGS) entry which is preliminary data.</text>
</comment>
<evidence type="ECO:0000256" key="1">
    <source>
        <dbReference type="SAM" id="MobiDB-lite"/>
    </source>
</evidence>
<dbReference type="EMBL" id="JABBWM010000103">
    <property type="protein sequence ID" value="KAG2090484.1"/>
    <property type="molecule type" value="Genomic_DNA"/>
</dbReference>
<gene>
    <name evidence="2" type="ORF">F5147DRAFT_658152</name>
</gene>
<name>A0A9P7JMS2_9AGAM</name>
<dbReference type="RefSeq" id="XP_041286227.1">
    <property type="nucleotide sequence ID" value="XM_041434390.1"/>
</dbReference>
<accession>A0A9P7JMS2</accession>